<dbReference type="InterPro" id="IPR038336">
    <property type="entry name" value="NET_sf"/>
</dbReference>
<feature type="region of interest" description="Disordered" evidence="4">
    <location>
        <begin position="320"/>
        <end position="376"/>
    </location>
</feature>
<dbReference type="Pfam" id="PF17035">
    <property type="entry name" value="BET"/>
    <property type="match status" value="1"/>
</dbReference>
<dbReference type="GO" id="GO:0006355">
    <property type="term" value="P:regulation of DNA-templated transcription"/>
    <property type="evidence" value="ECO:0007669"/>
    <property type="project" value="TreeGrafter"/>
</dbReference>
<feature type="compositionally biased region" description="Polar residues" evidence="4">
    <location>
        <begin position="1"/>
        <end position="11"/>
    </location>
</feature>
<dbReference type="SUPFAM" id="SSF47370">
    <property type="entry name" value="Bromodomain"/>
    <property type="match status" value="2"/>
</dbReference>
<organism evidence="7 8">
    <name type="scientific">Acrobeloides nanus</name>
    <dbReference type="NCBI Taxonomy" id="290746"/>
    <lineage>
        <taxon>Eukaryota</taxon>
        <taxon>Metazoa</taxon>
        <taxon>Ecdysozoa</taxon>
        <taxon>Nematoda</taxon>
        <taxon>Chromadorea</taxon>
        <taxon>Rhabditida</taxon>
        <taxon>Tylenchina</taxon>
        <taxon>Cephalobomorpha</taxon>
        <taxon>Cephaloboidea</taxon>
        <taxon>Cephalobidae</taxon>
        <taxon>Acrobeloides</taxon>
    </lineage>
</organism>
<evidence type="ECO:0000259" key="5">
    <source>
        <dbReference type="PROSITE" id="PS50014"/>
    </source>
</evidence>
<dbReference type="InterPro" id="IPR036427">
    <property type="entry name" value="Bromodomain-like_sf"/>
</dbReference>
<dbReference type="Pfam" id="PF00439">
    <property type="entry name" value="Bromodomain"/>
    <property type="match status" value="2"/>
</dbReference>
<keyword evidence="2 3" id="KW-0103">Bromodomain</keyword>
<keyword evidence="7" id="KW-1185">Reference proteome</keyword>
<dbReference type="GO" id="GO:0005634">
    <property type="term" value="C:nucleus"/>
    <property type="evidence" value="ECO:0007669"/>
    <property type="project" value="TreeGrafter"/>
</dbReference>
<dbReference type="Proteomes" id="UP000887540">
    <property type="component" value="Unplaced"/>
</dbReference>
<protein>
    <submittedName>
        <fullName evidence="8">Uncharacterized protein</fullName>
    </submittedName>
</protein>
<feature type="compositionally biased region" description="Low complexity" evidence="4">
    <location>
        <begin position="1025"/>
        <end position="1040"/>
    </location>
</feature>
<dbReference type="FunFam" id="1.20.1270.220:FF:000001">
    <property type="entry name" value="bromodomain-containing protein 2 isoform X1"/>
    <property type="match status" value="1"/>
</dbReference>
<feature type="region of interest" description="Disordered" evidence="4">
    <location>
        <begin position="1"/>
        <end position="94"/>
    </location>
</feature>
<evidence type="ECO:0000313" key="8">
    <source>
        <dbReference type="WBParaSite" id="ACRNAN_scaffold2084.g22111.t2"/>
    </source>
</evidence>
<feature type="domain" description="Bromo" evidence="5">
    <location>
        <begin position="125"/>
        <end position="197"/>
    </location>
</feature>
<feature type="compositionally biased region" description="Polar residues" evidence="4">
    <location>
        <begin position="1102"/>
        <end position="1119"/>
    </location>
</feature>
<name>A0A914DAQ8_9BILA</name>
<dbReference type="SMART" id="SM00297">
    <property type="entry name" value="BROMO"/>
    <property type="match status" value="2"/>
</dbReference>
<feature type="compositionally biased region" description="Polar residues" evidence="4">
    <location>
        <begin position="1153"/>
        <end position="1166"/>
    </location>
</feature>
<feature type="region of interest" description="Disordered" evidence="4">
    <location>
        <begin position="873"/>
        <end position="1200"/>
    </location>
</feature>
<evidence type="ECO:0000259" key="6">
    <source>
        <dbReference type="PROSITE" id="PS51525"/>
    </source>
</evidence>
<feature type="region of interest" description="Disordered" evidence="4">
    <location>
        <begin position="219"/>
        <end position="271"/>
    </location>
</feature>
<reference evidence="8" key="1">
    <citation type="submission" date="2022-11" db="UniProtKB">
        <authorList>
            <consortium name="WormBaseParasite"/>
        </authorList>
    </citation>
    <scope>IDENTIFICATION</scope>
</reference>
<dbReference type="InterPro" id="IPR050935">
    <property type="entry name" value="Bromo_chromatin_reader"/>
</dbReference>
<dbReference type="GO" id="GO:0006338">
    <property type="term" value="P:chromatin remodeling"/>
    <property type="evidence" value="ECO:0007669"/>
    <property type="project" value="TreeGrafter"/>
</dbReference>
<feature type="compositionally biased region" description="Polar residues" evidence="4">
    <location>
        <begin position="987"/>
        <end position="1016"/>
    </location>
</feature>
<feature type="compositionally biased region" description="Basic and acidic residues" evidence="4">
    <location>
        <begin position="1169"/>
        <end position="1189"/>
    </location>
</feature>
<feature type="compositionally biased region" description="Polar residues" evidence="4">
    <location>
        <begin position="1041"/>
        <end position="1056"/>
    </location>
</feature>
<feature type="region of interest" description="Disordered" evidence="4">
    <location>
        <begin position="728"/>
        <end position="780"/>
    </location>
</feature>
<feature type="compositionally biased region" description="Basic and acidic residues" evidence="4">
    <location>
        <begin position="1122"/>
        <end position="1146"/>
    </location>
</feature>
<evidence type="ECO:0000313" key="7">
    <source>
        <dbReference type="Proteomes" id="UP000887540"/>
    </source>
</evidence>
<feature type="compositionally biased region" description="Basic residues" evidence="4">
    <location>
        <begin position="742"/>
        <end position="751"/>
    </location>
</feature>
<dbReference type="PROSITE" id="PS50014">
    <property type="entry name" value="BROMODOMAIN_2"/>
    <property type="match status" value="2"/>
</dbReference>
<feature type="compositionally biased region" description="Low complexity" evidence="4">
    <location>
        <begin position="910"/>
        <end position="931"/>
    </location>
</feature>
<evidence type="ECO:0000256" key="1">
    <source>
        <dbReference type="ARBA" id="ARBA00022737"/>
    </source>
</evidence>
<evidence type="ECO:0000256" key="4">
    <source>
        <dbReference type="SAM" id="MobiDB-lite"/>
    </source>
</evidence>
<dbReference type="PANTHER" id="PTHR22880:SF225">
    <property type="entry name" value="BROMODOMAIN-CONTAINING PROTEIN BET-1-RELATED"/>
    <property type="match status" value="1"/>
</dbReference>
<dbReference type="PROSITE" id="PS00633">
    <property type="entry name" value="BROMODOMAIN_1"/>
    <property type="match status" value="1"/>
</dbReference>
<dbReference type="InterPro" id="IPR018359">
    <property type="entry name" value="Bromodomain_CS"/>
</dbReference>
<sequence length="1211" mass="132374">MHSTMSNANNNKPDEVTTSKEPTDNGVKEAEEATSSALNGRGSEDAESGAEMEEDAGVSNGGETEQRKVDTFDIPLQGPAHGWETPTQEPVNGVVQPRVIPPEGKPTRHTNQLDFIAKEVLKAAKNHKHAWPFMKPVDTVKLGITEYFKVIKRPMDMNTIEKRLKNVYYYSASDCMRDIMTMFNNCYTFNPPHYGVYTMAKSLETLMLEKLKKMPVEEVEIPQPSAKRPAKGGKKSSFGGSGSRPSGSKAASTVDGGSLPSSSRSTPTPGGVSTTAVLNYFHNATVQASRESSIARGLPDSSSNMDAIKAVKTEVISAANEVASTTEPPPTPAKVHKGVKRKADTTTADEESPPSTAKKDKRAIKPKNREPIDWSSMKPRFKGKLTEQMKYCKKIIDDLFSKKCKHFAWAFLEPVNVELLNLTDYYDVVKSPMDVGTMKKKLDAKQYAIPEEFREDMLLTINNCILYNPPGQQVHQNALQLKKFFEDRWRRMPEEPPELVEAAPIPTTSAIPKKSLISPVIKEEKIEKKPPLPPTIPVVTASNNVPIDDDDQIDLVLLQVQAEHTKIHEYLNKVNEYLVALQKFTKDLVDLKFRRREARAIGQPVPVLSPEMYSNIRASLSAGAVISSTSTPQQSNVPSTPASAITAAQALSPISPQNIPVLAPVPVGKSGRRQGRPPRALPTPTAAVPQTPTPMPIPEPVSTTSIAAPIPPRHQPILTVTTPAAAPVLAQGETPTPPIKSGRGRKPGSKNKPKDQAALAQAKDEYTFNSEDEHSAEPMTYEEKRQLSLNINKLPGECLTKVVNIIERREKLRDFNPEEIEIDFETLKPTTLRELEAYVASCLQKKAKTKPYIAKSAADLESRKKQLEAQINAMSTGPTGRAAVPTNGERAPTRGGSSAPGRQGRPPAASSSSESSSDSSSGSESDSSSSDTESEQNKDEWSSRPATAPTTGIGKSGTLLQQPPTRIEPQASQSIEKQPTIPPPQQRFLQPQKPQTPVQRVGTAVTTPPISSNGHNLKNEDKQPRPAVAAPAQAPIVPKPSASTTTGPSAPKQTSVIHPGAAPLLQTNNPPEISAGISDTLLDHLLPPAESKPRAPWGNLTKPVQSSVPIRPETTSESFNFFKEKAKEREERQKKLKELEQGKRPQEVPARSSPMTSNVQPTQNAPSKDLTEIERRREAEKERRRREAQQNEQEVDLTGQMEIMANFEANF</sequence>
<feature type="compositionally biased region" description="Low complexity" evidence="4">
    <location>
        <begin position="235"/>
        <end position="271"/>
    </location>
</feature>
<dbReference type="PANTHER" id="PTHR22880">
    <property type="entry name" value="FALZ-RELATED BROMODOMAIN-CONTAINING PROTEINS"/>
    <property type="match status" value="1"/>
</dbReference>
<dbReference type="Gene3D" id="1.20.920.10">
    <property type="entry name" value="Bromodomain-like"/>
    <property type="match status" value="2"/>
</dbReference>
<feature type="region of interest" description="Disordered" evidence="4">
    <location>
        <begin position="658"/>
        <end position="714"/>
    </location>
</feature>
<dbReference type="WBParaSite" id="ACRNAN_scaffold2084.g22111.t2">
    <property type="protein sequence ID" value="ACRNAN_scaffold2084.g22111.t2"/>
    <property type="gene ID" value="ACRNAN_scaffold2084.g22111"/>
</dbReference>
<feature type="compositionally biased region" description="Acidic residues" evidence="4">
    <location>
        <begin position="45"/>
        <end position="56"/>
    </location>
</feature>
<keyword evidence="1" id="KW-0677">Repeat</keyword>
<feature type="compositionally biased region" description="Polar residues" evidence="4">
    <location>
        <begin position="958"/>
        <end position="977"/>
    </location>
</feature>
<feature type="domain" description="Bromo" evidence="5">
    <location>
        <begin position="403"/>
        <end position="475"/>
    </location>
</feature>
<dbReference type="FunFam" id="1.20.920.10:FF:000002">
    <property type="entry name" value="Bromodomain-containing protein 4"/>
    <property type="match status" value="1"/>
</dbReference>
<feature type="compositionally biased region" description="Basic and acidic residues" evidence="4">
    <location>
        <begin position="762"/>
        <end position="780"/>
    </location>
</feature>
<dbReference type="PRINTS" id="PR00503">
    <property type="entry name" value="BROMODOMAIN"/>
</dbReference>
<dbReference type="InterPro" id="IPR027353">
    <property type="entry name" value="NET_dom"/>
</dbReference>
<dbReference type="Gene3D" id="1.20.1270.220">
    <property type="match status" value="1"/>
</dbReference>
<dbReference type="PROSITE" id="PS51525">
    <property type="entry name" value="NET"/>
    <property type="match status" value="1"/>
</dbReference>
<dbReference type="AlphaFoldDB" id="A0A914DAQ8"/>
<proteinExistence type="predicted"/>
<feature type="domain" description="NET" evidence="6">
    <location>
        <begin position="769"/>
        <end position="850"/>
    </location>
</feature>
<accession>A0A914DAQ8</accession>
<dbReference type="InterPro" id="IPR001487">
    <property type="entry name" value="Bromodomain"/>
</dbReference>
<feature type="compositionally biased region" description="Basic and acidic residues" evidence="4">
    <location>
        <begin position="12"/>
        <end position="31"/>
    </location>
</feature>
<evidence type="ECO:0000256" key="2">
    <source>
        <dbReference type="ARBA" id="ARBA00023117"/>
    </source>
</evidence>
<evidence type="ECO:0000256" key="3">
    <source>
        <dbReference type="PROSITE-ProRule" id="PRU00035"/>
    </source>
</evidence>
<dbReference type="GO" id="GO:0000785">
    <property type="term" value="C:chromatin"/>
    <property type="evidence" value="ECO:0007669"/>
    <property type="project" value="TreeGrafter"/>
</dbReference>